<dbReference type="GeneID" id="98914027"/>
<evidence type="ECO:0000256" key="5">
    <source>
        <dbReference type="ARBA" id="ARBA00023136"/>
    </source>
</evidence>
<feature type="transmembrane region" description="Helical" evidence="6">
    <location>
        <begin position="441"/>
        <end position="462"/>
    </location>
</feature>
<dbReference type="CDD" id="cd12082">
    <property type="entry name" value="MATE_like"/>
    <property type="match status" value="1"/>
</dbReference>
<keyword evidence="5 6" id="KW-0472">Membrane</keyword>
<dbReference type="GO" id="GO:0005886">
    <property type="term" value="C:plasma membrane"/>
    <property type="evidence" value="ECO:0007669"/>
    <property type="project" value="UniProtKB-SubCell"/>
</dbReference>
<feature type="transmembrane region" description="Helical" evidence="6">
    <location>
        <begin position="90"/>
        <end position="111"/>
    </location>
</feature>
<protein>
    <submittedName>
        <fullName evidence="7">Na+-driven multidrug efflux pump</fullName>
    </submittedName>
</protein>
<keyword evidence="3 6" id="KW-0812">Transmembrane</keyword>
<proteinExistence type="predicted"/>
<evidence type="ECO:0000313" key="8">
    <source>
        <dbReference type="Proteomes" id="UP000295515"/>
    </source>
</evidence>
<keyword evidence="4 6" id="KW-1133">Transmembrane helix</keyword>
<dbReference type="RefSeq" id="WP_066445613.1">
    <property type="nucleotide sequence ID" value="NZ_DBGCPY010000067.1"/>
</dbReference>
<feature type="transmembrane region" description="Helical" evidence="6">
    <location>
        <begin position="12"/>
        <end position="38"/>
    </location>
</feature>
<feature type="transmembrane region" description="Helical" evidence="6">
    <location>
        <begin position="406"/>
        <end position="429"/>
    </location>
</feature>
<feature type="transmembrane region" description="Helical" evidence="6">
    <location>
        <begin position="316"/>
        <end position="336"/>
    </location>
</feature>
<gene>
    <name evidence="7" type="ORF">EDD60_101202</name>
</gene>
<dbReference type="InterPro" id="IPR050833">
    <property type="entry name" value="Poly_Biosynth_Transport"/>
</dbReference>
<name>A0A4R3Z6R7_9FIRM</name>
<reference evidence="7 8" key="1">
    <citation type="submission" date="2019-03" db="EMBL/GenBank/DDBJ databases">
        <title>Genomic Encyclopedia of Type Strains, Phase IV (KMG-IV): sequencing the most valuable type-strain genomes for metagenomic binning, comparative biology and taxonomic classification.</title>
        <authorList>
            <person name="Goeker M."/>
        </authorList>
    </citation>
    <scope>NUCLEOTIDE SEQUENCE [LARGE SCALE GENOMIC DNA]</scope>
    <source>
        <strain evidence="7 8">DSM 29487</strain>
    </source>
</reference>
<dbReference type="Proteomes" id="UP000295515">
    <property type="component" value="Unassembled WGS sequence"/>
</dbReference>
<evidence type="ECO:0000256" key="1">
    <source>
        <dbReference type="ARBA" id="ARBA00004651"/>
    </source>
</evidence>
<dbReference type="AlphaFoldDB" id="A0A4R3Z6R7"/>
<sequence>MQRCNDQTKLINTINIITGIATMIIQLMVSFFLSPFIVENIGEAANGFTQLANNIVSYATLISLAFNSMASRFISVNFHKGNNEKVKRYFTATVVCNVLISIILIPISLYIVFKLDSFIVIGDSDFHDVQMLFACVFFNYIFSLISSVYSISFYVMNKVYMQNIINLIRNIANAALLLLVFSSLPIQMYYVSMVACMLSLIIIPIYMLCQKRYMPFLKCELKYFKFSTIKELFKSGIWNTVNQCGNMLMTGLDLLLSNLYINPISMGILAVSKTIPNAIIQLASVLNSSFAPSLTENWAKGDDNEILSQLRSGMKVSSVILSIPIITFCVFSTQFYQLWMPTMDSTTLAFLSFLACLQFIPWTGPQILYNVFTTTNKLKLNSLTFLLSGFINLGLVWVLLNTTSLGAYAIAGVSSVISIIRNMLFTAPYAAKLLKLKWNTFYVDVMFSIVCCGINAGIGYSIKLLLNYQGWIGLIIMVVVTCIITFIIEILIILNKEERTKILNKIVRK</sequence>
<evidence type="ECO:0000313" key="7">
    <source>
        <dbReference type="EMBL" id="TCW02898.1"/>
    </source>
</evidence>
<keyword evidence="2" id="KW-1003">Cell membrane</keyword>
<evidence type="ECO:0000256" key="2">
    <source>
        <dbReference type="ARBA" id="ARBA00022475"/>
    </source>
</evidence>
<accession>A0A4R3Z6R7</accession>
<feature type="transmembrane region" description="Helical" evidence="6">
    <location>
        <begin position="468"/>
        <end position="494"/>
    </location>
</feature>
<comment type="caution">
    <text evidence="7">The sequence shown here is derived from an EMBL/GenBank/DDBJ whole genome shotgun (WGS) entry which is preliminary data.</text>
</comment>
<feature type="transmembrane region" description="Helical" evidence="6">
    <location>
        <begin position="131"/>
        <end position="155"/>
    </location>
</feature>
<feature type="transmembrane region" description="Helical" evidence="6">
    <location>
        <begin position="167"/>
        <end position="184"/>
    </location>
</feature>
<evidence type="ECO:0000256" key="6">
    <source>
        <dbReference type="SAM" id="Phobius"/>
    </source>
</evidence>
<dbReference type="EMBL" id="SMCQ01000001">
    <property type="protein sequence ID" value="TCW02898.1"/>
    <property type="molecule type" value="Genomic_DNA"/>
</dbReference>
<feature type="transmembrane region" description="Helical" evidence="6">
    <location>
        <begin position="190"/>
        <end position="209"/>
    </location>
</feature>
<evidence type="ECO:0000256" key="3">
    <source>
        <dbReference type="ARBA" id="ARBA00022692"/>
    </source>
</evidence>
<feature type="transmembrane region" description="Helical" evidence="6">
    <location>
        <begin position="348"/>
        <end position="368"/>
    </location>
</feature>
<feature type="transmembrane region" description="Helical" evidence="6">
    <location>
        <begin position="58"/>
        <end position="78"/>
    </location>
</feature>
<evidence type="ECO:0000256" key="4">
    <source>
        <dbReference type="ARBA" id="ARBA00022989"/>
    </source>
</evidence>
<dbReference type="PANTHER" id="PTHR30250:SF26">
    <property type="entry name" value="PSMA PROTEIN"/>
    <property type="match status" value="1"/>
</dbReference>
<feature type="transmembrane region" description="Helical" evidence="6">
    <location>
        <begin position="380"/>
        <end position="400"/>
    </location>
</feature>
<comment type="subcellular location">
    <subcellularLocation>
        <location evidence="1">Cell membrane</location>
        <topology evidence="1">Multi-pass membrane protein</topology>
    </subcellularLocation>
</comment>
<organism evidence="7 8">
    <name type="scientific">Longibaculum muris</name>
    <dbReference type="NCBI Taxonomy" id="1796628"/>
    <lineage>
        <taxon>Bacteria</taxon>
        <taxon>Bacillati</taxon>
        <taxon>Bacillota</taxon>
        <taxon>Erysipelotrichia</taxon>
        <taxon>Erysipelotrichales</taxon>
        <taxon>Coprobacillaceae</taxon>
        <taxon>Longibaculum</taxon>
    </lineage>
</organism>
<keyword evidence="8" id="KW-1185">Reference proteome</keyword>
<dbReference type="PANTHER" id="PTHR30250">
    <property type="entry name" value="PST FAMILY PREDICTED COLANIC ACID TRANSPORTER"/>
    <property type="match status" value="1"/>
</dbReference>